<reference evidence="4" key="1">
    <citation type="journal article" date="2015" name="Proc. Natl. Acad. Sci. U.S.A.">
        <title>Networks of energetic and metabolic interactions define dynamics in microbial communities.</title>
        <authorList>
            <person name="Embree M."/>
            <person name="Liu J.K."/>
            <person name="Al-Bassam M.M."/>
            <person name="Zengler K."/>
        </authorList>
    </citation>
    <scope>NUCLEOTIDE SEQUENCE</scope>
</reference>
<dbReference type="InterPro" id="IPR036059">
    <property type="entry name" value="TldD/PmbA_sf"/>
</dbReference>
<dbReference type="InterPro" id="IPR045569">
    <property type="entry name" value="Metalloprtase-TldD/E_C"/>
</dbReference>
<feature type="domain" description="Metalloprotease TldD/E N-terminal" evidence="1">
    <location>
        <begin position="23"/>
        <end position="86"/>
    </location>
</feature>
<evidence type="ECO:0000259" key="3">
    <source>
        <dbReference type="Pfam" id="PF19290"/>
    </source>
</evidence>
<accession>A0A0W8E8R7</accession>
<protein>
    <submittedName>
        <fullName evidence="4">Tlde protein, part of tlde/tldd proteolytic complex</fullName>
    </submittedName>
</protein>
<dbReference type="InterPro" id="IPR047657">
    <property type="entry name" value="PmbA"/>
</dbReference>
<dbReference type="InterPro" id="IPR035068">
    <property type="entry name" value="TldD/PmbA_N"/>
</dbReference>
<organism evidence="4">
    <name type="scientific">hydrocarbon metagenome</name>
    <dbReference type="NCBI Taxonomy" id="938273"/>
    <lineage>
        <taxon>unclassified sequences</taxon>
        <taxon>metagenomes</taxon>
        <taxon>ecological metagenomes</taxon>
    </lineage>
</organism>
<dbReference type="InterPro" id="IPR045570">
    <property type="entry name" value="Metalloprtase-TldD/E_cen_dom"/>
</dbReference>
<evidence type="ECO:0000259" key="1">
    <source>
        <dbReference type="Pfam" id="PF01523"/>
    </source>
</evidence>
<comment type="caution">
    <text evidence="4">The sequence shown here is derived from an EMBL/GenBank/DDBJ whole genome shotgun (WGS) entry which is preliminary data.</text>
</comment>
<proteinExistence type="predicted"/>
<sequence>MEQILRSAGEKTLDEARRSGVEAEAFLMHAKELSIEIVDGRVETLKQADETGLGIRLIKDGRTGFAFTSDLSDKAIKDAVQDAISISIFTTQDQYQVLPDKAVYPEIQVFDQDTAAMSLEEKIEIARSVERSAKSVDLRVAIIERSGYDDLEYCNLIMNSKGLYAYETGNFSGIYIFLVAEEGNDAQNGFSTMSVRKAKDLSAAQVGKEAAANAIRALNARTIRSGKMPIILEPYVATRFAGIVSSMVNAEAVQKGKSMFAGKIGKQVASSLCTIIDDAILEEGIASSSFDSEGVPAQKKILIENGILNTYLHNTYTARKDGVLSTGNAQRGSFRGLPMVGSTNFIIVPGRENKDSLIDGIDKGLYVTEVMGMHTANPISGDFSVGAAGIMIENGVLTYPVRGVTIAGNVAEFLQNIDAVASDFRFYGGKGSPSIRIRELSIAGE</sequence>
<dbReference type="Pfam" id="PF19290">
    <property type="entry name" value="PmbA_TldD_2nd"/>
    <property type="match status" value="1"/>
</dbReference>
<dbReference type="AlphaFoldDB" id="A0A0W8E8R7"/>
<dbReference type="GO" id="GO:0005829">
    <property type="term" value="C:cytosol"/>
    <property type="evidence" value="ECO:0007669"/>
    <property type="project" value="TreeGrafter"/>
</dbReference>
<name>A0A0W8E8R7_9ZZZZ</name>
<dbReference type="PANTHER" id="PTHR43421:SF1">
    <property type="entry name" value="METALLOPROTEASE PMBA"/>
    <property type="match status" value="1"/>
</dbReference>
<dbReference type="GO" id="GO:0008237">
    <property type="term" value="F:metallopeptidase activity"/>
    <property type="evidence" value="ECO:0007669"/>
    <property type="project" value="InterPro"/>
</dbReference>
<evidence type="ECO:0000313" key="4">
    <source>
        <dbReference type="EMBL" id="KUG05032.1"/>
    </source>
</evidence>
<dbReference type="SUPFAM" id="SSF111283">
    <property type="entry name" value="Putative modulator of DNA gyrase, PmbA/TldD"/>
    <property type="match status" value="1"/>
</dbReference>
<feature type="domain" description="Metalloprotease TldD/E central" evidence="3">
    <location>
        <begin position="115"/>
        <end position="218"/>
    </location>
</feature>
<dbReference type="Gene3D" id="3.30.2290.10">
    <property type="entry name" value="PmbA/TldD superfamily"/>
    <property type="match status" value="1"/>
</dbReference>
<dbReference type="PANTHER" id="PTHR43421">
    <property type="entry name" value="METALLOPROTEASE PMBA"/>
    <property type="match status" value="1"/>
</dbReference>
<dbReference type="Pfam" id="PF01523">
    <property type="entry name" value="PmbA_TldD_1st"/>
    <property type="match status" value="1"/>
</dbReference>
<dbReference type="Pfam" id="PF19289">
    <property type="entry name" value="PmbA_TldD_3rd"/>
    <property type="match status" value="1"/>
</dbReference>
<dbReference type="GO" id="GO:0006508">
    <property type="term" value="P:proteolysis"/>
    <property type="evidence" value="ECO:0007669"/>
    <property type="project" value="InterPro"/>
</dbReference>
<dbReference type="EMBL" id="LNQE01001831">
    <property type="protein sequence ID" value="KUG05032.1"/>
    <property type="molecule type" value="Genomic_DNA"/>
</dbReference>
<feature type="domain" description="Metalloprotease TldD/E C-terminal" evidence="2">
    <location>
        <begin position="225"/>
        <end position="444"/>
    </location>
</feature>
<dbReference type="InterPro" id="IPR002510">
    <property type="entry name" value="Metalloprtase-TldD/E_N"/>
</dbReference>
<evidence type="ECO:0000259" key="2">
    <source>
        <dbReference type="Pfam" id="PF19289"/>
    </source>
</evidence>
<gene>
    <name evidence="4" type="ORF">ASZ90_017521</name>
</gene>